<dbReference type="RefSeq" id="WP_338225580.1">
    <property type="nucleotide sequence ID" value="NZ_BTPD01000012.1"/>
</dbReference>
<evidence type="ECO:0000313" key="1">
    <source>
        <dbReference type="EMBL" id="GMQ30877.1"/>
    </source>
</evidence>
<comment type="caution">
    <text evidence="1">The sequence shown here is derived from an EMBL/GenBank/DDBJ whole genome shotgun (WGS) entry which is preliminary data.</text>
</comment>
<dbReference type="EMBL" id="BTPD01000012">
    <property type="protein sequence ID" value="GMQ30877.1"/>
    <property type="molecule type" value="Genomic_DNA"/>
</dbReference>
<gene>
    <name evidence="1" type="ORF">Aconfl_35200</name>
</gene>
<dbReference type="Proteomes" id="UP001338309">
    <property type="component" value="Unassembled WGS sequence"/>
</dbReference>
<accession>A0ABQ6PVV0</accession>
<protein>
    <recommendedName>
        <fullName evidence="3">Lipoprotein</fullName>
    </recommendedName>
</protein>
<reference evidence="1 2" key="1">
    <citation type="submission" date="2023-08" db="EMBL/GenBank/DDBJ databases">
        <title>Draft genome sequence of Algoriphagus confluentis.</title>
        <authorList>
            <person name="Takatani N."/>
            <person name="Hosokawa M."/>
            <person name="Sawabe T."/>
        </authorList>
    </citation>
    <scope>NUCLEOTIDE SEQUENCE [LARGE SCALE GENOMIC DNA]</scope>
    <source>
        <strain evidence="1 2">NBRC 111222</strain>
    </source>
</reference>
<name>A0ABQ6PVV0_9BACT</name>
<proteinExistence type="predicted"/>
<evidence type="ECO:0000313" key="2">
    <source>
        <dbReference type="Proteomes" id="UP001338309"/>
    </source>
</evidence>
<evidence type="ECO:0008006" key="3">
    <source>
        <dbReference type="Google" id="ProtNLM"/>
    </source>
</evidence>
<keyword evidence="2" id="KW-1185">Reference proteome</keyword>
<organism evidence="1 2">
    <name type="scientific">Algoriphagus confluentis</name>
    <dbReference type="NCBI Taxonomy" id="1697556"/>
    <lineage>
        <taxon>Bacteria</taxon>
        <taxon>Pseudomonadati</taxon>
        <taxon>Bacteroidota</taxon>
        <taxon>Cytophagia</taxon>
        <taxon>Cytophagales</taxon>
        <taxon>Cyclobacteriaceae</taxon>
        <taxon>Algoriphagus</taxon>
    </lineage>
</organism>
<sequence length="200" mass="22653">MKKLLGTTAYLRLLILPFIPLLLGCSETEEPDPVIEEKKALYMEFTLDGTKYRSEILEENLIPGTGFERITDNTPGLNVLIYNFFDYSISMQYGNKCGTGEGRDCVNMIVFMPQSLKVGSYPSIFTNSLEVNGSQYLSRYIGPEISPKPADLPLSMQITKFDEANRIMEGTMTGKFFKQNDPSLKVYDFKATFRINIYKG</sequence>
<dbReference type="PROSITE" id="PS51257">
    <property type="entry name" value="PROKAR_LIPOPROTEIN"/>
    <property type="match status" value="1"/>
</dbReference>